<evidence type="ECO:0000313" key="10">
    <source>
        <dbReference type="Proteomes" id="UP001230188"/>
    </source>
</evidence>
<dbReference type="EC" id="6.3.2.6" evidence="2"/>
<keyword evidence="10" id="KW-1185">Reference proteome</keyword>
<dbReference type="GO" id="GO:0004639">
    <property type="term" value="F:phosphoribosylaminoimidazolesuccinocarboxamide synthase activity"/>
    <property type="evidence" value="ECO:0007669"/>
    <property type="project" value="UniProtKB-EC"/>
</dbReference>
<keyword evidence="3" id="KW-0436">Ligase</keyword>
<dbReference type="PROSITE" id="PS01058">
    <property type="entry name" value="SAICAR_SYNTHETASE_2"/>
    <property type="match status" value="1"/>
</dbReference>
<reference evidence="9" key="1">
    <citation type="submission" date="2023-01" db="EMBL/GenBank/DDBJ databases">
        <title>Metagenome sequencing of chrysophaentin producing Chrysophaeum taylorii.</title>
        <authorList>
            <person name="Davison J."/>
            <person name="Bewley C."/>
        </authorList>
    </citation>
    <scope>NUCLEOTIDE SEQUENCE</scope>
    <source>
        <strain evidence="9">NIES-1699</strain>
    </source>
</reference>
<dbReference type="Gene3D" id="3.30.470.20">
    <property type="entry name" value="ATP-grasp fold, B domain"/>
    <property type="match status" value="1"/>
</dbReference>
<evidence type="ECO:0000256" key="7">
    <source>
        <dbReference type="ARBA" id="ARBA00030409"/>
    </source>
</evidence>
<sequence>MGSVVEEAEARTRTYHARISEALGREEVGPVVEEAEVYTGKVRDVYRPKWRSDIVVLFATGRQSAFDRQLAVVPFKGIVLNKISWWWFEMTRDLSPNHAIACPEPSVLIAERTTVFPVEFVVRGYMTGSTATSMWTHYKNGARTYCGIALPEGMVKNQKLDPVVVTPTTKDRARDEPISPADIIASGRMTQADWDFCAATALDIFRRGQEVAAARGLILVDTKYEFGKTTDGRILLVDELHTPDSSRYWLAASYEQRHAAGLEPENVDKEFLRLWYRDRCDPYEDATIPEAPADLVCELSRRYILLYELITGQKFDCWEPATTQHRASLVRQALDALPVTSSAARGARARVHSSSTTAARA</sequence>
<dbReference type="PANTHER" id="PTHR43700">
    <property type="entry name" value="PHOSPHORIBOSYLAMINOIMIDAZOLE-SUCCINOCARBOXAMIDE SYNTHASE"/>
    <property type="match status" value="1"/>
</dbReference>
<dbReference type="GO" id="GO:0005524">
    <property type="term" value="F:ATP binding"/>
    <property type="evidence" value="ECO:0007669"/>
    <property type="project" value="UniProtKB-KW"/>
</dbReference>
<dbReference type="PROSITE" id="PS01057">
    <property type="entry name" value="SAICAR_SYNTHETASE_1"/>
    <property type="match status" value="1"/>
</dbReference>
<dbReference type="Proteomes" id="UP001230188">
    <property type="component" value="Unassembled WGS sequence"/>
</dbReference>
<dbReference type="GO" id="GO:0006189">
    <property type="term" value="P:'de novo' IMP biosynthetic process"/>
    <property type="evidence" value="ECO:0007669"/>
    <property type="project" value="TreeGrafter"/>
</dbReference>
<dbReference type="InterPro" id="IPR018236">
    <property type="entry name" value="SAICAR_synthetase_CS"/>
</dbReference>
<keyword evidence="4" id="KW-0547">Nucleotide-binding</keyword>
<evidence type="ECO:0000256" key="1">
    <source>
        <dbReference type="ARBA" id="ARBA00004672"/>
    </source>
</evidence>
<dbReference type="NCBIfam" id="NF009251">
    <property type="entry name" value="PRK12607.1"/>
    <property type="match status" value="1"/>
</dbReference>
<dbReference type="SUPFAM" id="SSF56104">
    <property type="entry name" value="SAICAR synthase-like"/>
    <property type="match status" value="1"/>
</dbReference>
<dbReference type="AlphaFoldDB" id="A0AAD7XJ11"/>
<feature type="domain" description="SAICAR synthetase/ADE2 N-terminal" evidence="8">
    <location>
        <begin position="37"/>
        <end position="286"/>
    </location>
</feature>
<evidence type="ECO:0000256" key="3">
    <source>
        <dbReference type="ARBA" id="ARBA00022598"/>
    </source>
</evidence>
<comment type="pathway">
    <text evidence="1">Purine metabolism; IMP biosynthesis via de novo pathway; 5-amino-1-(5-phospho-D-ribosyl)imidazole-4-carboxamide from 5-amino-1-(5-phospho-D-ribosyl)imidazole-4-carboxylate: step 1/2.</text>
</comment>
<dbReference type="EMBL" id="JAQMWT010000533">
    <property type="protein sequence ID" value="KAJ8599939.1"/>
    <property type="molecule type" value="Genomic_DNA"/>
</dbReference>
<organism evidence="9 10">
    <name type="scientific">Chrysophaeum taylorii</name>
    <dbReference type="NCBI Taxonomy" id="2483200"/>
    <lineage>
        <taxon>Eukaryota</taxon>
        <taxon>Sar</taxon>
        <taxon>Stramenopiles</taxon>
        <taxon>Ochrophyta</taxon>
        <taxon>Pelagophyceae</taxon>
        <taxon>Pelagomonadales</taxon>
        <taxon>Pelagomonadaceae</taxon>
        <taxon>Chrysophaeum</taxon>
    </lineage>
</organism>
<evidence type="ECO:0000256" key="4">
    <source>
        <dbReference type="ARBA" id="ARBA00022741"/>
    </source>
</evidence>
<name>A0AAD7XJ11_9STRA</name>
<gene>
    <name evidence="9" type="ORF">CTAYLR_002807</name>
</gene>
<protein>
    <recommendedName>
        <fullName evidence="2">phosphoribosylaminoimidazolesuccinocarboxamide synthase</fullName>
        <ecNumber evidence="2">6.3.2.6</ecNumber>
    </recommendedName>
    <alternativeName>
        <fullName evidence="7">SAICAR synthetase</fullName>
    </alternativeName>
</protein>
<dbReference type="Pfam" id="PF01259">
    <property type="entry name" value="SAICAR_synt"/>
    <property type="match status" value="1"/>
</dbReference>
<dbReference type="Gene3D" id="3.30.200.20">
    <property type="entry name" value="Phosphorylase Kinase, domain 1"/>
    <property type="match status" value="1"/>
</dbReference>
<accession>A0AAD7XJ11</accession>
<keyword evidence="6" id="KW-0067">ATP-binding</keyword>
<comment type="caution">
    <text evidence="9">The sequence shown here is derived from an EMBL/GenBank/DDBJ whole genome shotgun (WGS) entry which is preliminary data.</text>
</comment>
<keyword evidence="5" id="KW-0658">Purine biosynthesis</keyword>
<evidence type="ECO:0000256" key="2">
    <source>
        <dbReference type="ARBA" id="ARBA00012217"/>
    </source>
</evidence>
<dbReference type="PANTHER" id="PTHR43700:SF1">
    <property type="entry name" value="PHOSPHORIBOSYLAMINOIMIDAZOLE-SUCCINOCARBOXAMIDE SYNTHASE"/>
    <property type="match status" value="1"/>
</dbReference>
<evidence type="ECO:0000313" key="9">
    <source>
        <dbReference type="EMBL" id="KAJ8599939.1"/>
    </source>
</evidence>
<evidence type="ECO:0000259" key="8">
    <source>
        <dbReference type="Pfam" id="PF01259"/>
    </source>
</evidence>
<evidence type="ECO:0000256" key="5">
    <source>
        <dbReference type="ARBA" id="ARBA00022755"/>
    </source>
</evidence>
<dbReference type="HAMAP" id="MF_00137">
    <property type="entry name" value="SAICAR_synth"/>
    <property type="match status" value="1"/>
</dbReference>
<proteinExistence type="inferred from homology"/>
<dbReference type="CDD" id="cd01414">
    <property type="entry name" value="SAICAR_synt_Sc"/>
    <property type="match status" value="1"/>
</dbReference>
<evidence type="ECO:0000256" key="6">
    <source>
        <dbReference type="ARBA" id="ARBA00022840"/>
    </source>
</evidence>
<dbReference type="InterPro" id="IPR028923">
    <property type="entry name" value="SAICAR_synt/ADE2_N"/>
</dbReference>
<dbReference type="GO" id="GO:0005737">
    <property type="term" value="C:cytoplasm"/>
    <property type="evidence" value="ECO:0007669"/>
    <property type="project" value="TreeGrafter"/>
</dbReference>